<evidence type="ECO:0000313" key="3">
    <source>
        <dbReference type="Proteomes" id="UP001164653"/>
    </source>
</evidence>
<sequence>MKRMLNISALSFAILTTSSSKSQKGTHTYKDGREHADHTDSTKAASVDTTGIDHSHDTTAHGQSHDRP</sequence>
<keyword evidence="3" id="KW-1185">Reference proteome</keyword>
<name>A0A9E8SLR0_9BACT</name>
<feature type="compositionally biased region" description="Polar residues" evidence="1">
    <location>
        <begin position="15"/>
        <end position="26"/>
    </location>
</feature>
<organism evidence="2 3">
    <name type="scientific">Dyadobacter pollutisoli</name>
    <dbReference type="NCBI Taxonomy" id="2910158"/>
    <lineage>
        <taxon>Bacteria</taxon>
        <taxon>Pseudomonadati</taxon>
        <taxon>Bacteroidota</taxon>
        <taxon>Cytophagia</taxon>
        <taxon>Cytophagales</taxon>
        <taxon>Spirosomataceae</taxon>
        <taxon>Dyadobacter</taxon>
    </lineage>
</organism>
<dbReference type="EMBL" id="CP112998">
    <property type="protein sequence ID" value="WAC13368.1"/>
    <property type="molecule type" value="Genomic_DNA"/>
</dbReference>
<feature type="compositionally biased region" description="Basic and acidic residues" evidence="1">
    <location>
        <begin position="51"/>
        <end position="68"/>
    </location>
</feature>
<feature type="compositionally biased region" description="Basic and acidic residues" evidence="1">
    <location>
        <begin position="28"/>
        <end position="41"/>
    </location>
</feature>
<proteinExistence type="predicted"/>
<dbReference type="Proteomes" id="UP001164653">
    <property type="component" value="Chromosome"/>
</dbReference>
<accession>A0A9E8SLR0</accession>
<reference evidence="2" key="1">
    <citation type="submission" date="2022-11" db="EMBL/GenBank/DDBJ databases">
        <title>Dyadobacter pollutisoli sp. nov., isolated from plastic dumped soil.</title>
        <authorList>
            <person name="Kim J.M."/>
            <person name="Kim K.R."/>
            <person name="Lee J.K."/>
            <person name="Hao L."/>
            <person name="Jeon C.O."/>
        </authorList>
    </citation>
    <scope>NUCLEOTIDE SEQUENCE</scope>
    <source>
        <strain evidence="2">U1</strain>
    </source>
</reference>
<dbReference type="KEGG" id="dpf:ON006_05270"/>
<feature type="region of interest" description="Disordered" evidence="1">
    <location>
        <begin position="15"/>
        <end position="68"/>
    </location>
</feature>
<evidence type="ECO:0000313" key="2">
    <source>
        <dbReference type="EMBL" id="WAC13368.1"/>
    </source>
</evidence>
<dbReference type="RefSeq" id="WP_244819520.1">
    <property type="nucleotide sequence ID" value="NZ_CP112998.1"/>
</dbReference>
<dbReference type="AlphaFoldDB" id="A0A9E8SLR0"/>
<protein>
    <submittedName>
        <fullName evidence="2">Uncharacterized protein</fullName>
    </submittedName>
</protein>
<gene>
    <name evidence="2" type="ORF">ON006_05270</name>
</gene>
<evidence type="ECO:0000256" key="1">
    <source>
        <dbReference type="SAM" id="MobiDB-lite"/>
    </source>
</evidence>